<comment type="similarity">
    <text evidence="2 6">Belongs to the anoctamin family.</text>
</comment>
<keyword evidence="5 6" id="KW-0472">Membrane</keyword>
<dbReference type="AlphaFoldDB" id="A0ABD0N3D1"/>
<evidence type="ECO:0000256" key="4">
    <source>
        <dbReference type="ARBA" id="ARBA00022989"/>
    </source>
</evidence>
<dbReference type="InterPro" id="IPR049452">
    <property type="entry name" value="Anoctamin_TM"/>
</dbReference>
<comment type="subcellular location">
    <subcellularLocation>
        <location evidence="1 6">Membrane</location>
        <topology evidence="1 6">Multi-pass membrane protein</topology>
    </subcellularLocation>
</comment>
<proteinExistence type="inferred from homology"/>
<dbReference type="PANTHER" id="PTHR12308:SF36">
    <property type="entry name" value="ANOCTAMIN"/>
    <property type="match status" value="1"/>
</dbReference>
<dbReference type="InterPro" id="IPR007632">
    <property type="entry name" value="Anoctamin"/>
</dbReference>
<evidence type="ECO:0000313" key="8">
    <source>
        <dbReference type="EMBL" id="KAL0155726.1"/>
    </source>
</evidence>
<protein>
    <recommendedName>
        <fullName evidence="6">Anoctamin</fullName>
    </recommendedName>
</protein>
<accession>A0ABD0N3D1</accession>
<feature type="transmembrane region" description="Helical" evidence="6">
    <location>
        <begin position="12"/>
        <end position="38"/>
    </location>
</feature>
<feature type="non-terminal residue" evidence="8">
    <location>
        <position position="1"/>
    </location>
</feature>
<dbReference type="EMBL" id="JAMKFB020000025">
    <property type="protein sequence ID" value="KAL0155726.1"/>
    <property type="molecule type" value="Genomic_DNA"/>
</dbReference>
<feature type="non-terminal residue" evidence="8">
    <location>
        <position position="211"/>
    </location>
</feature>
<feature type="transmembrane region" description="Helical" evidence="6">
    <location>
        <begin position="67"/>
        <end position="85"/>
    </location>
</feature>
<keyword evidence="9" id="KW-1185">Reference proteome</keyword>
<name>A0ABD0N3D1_CIRMR</name>
<sequence>SIHAYFGGTIAYYFSFLDFYTLSLFPPAILALFITFFLPSANFSSGNKTESESTPKDYDDQPSVSSYMVQAVFSMLWSTVFMELWKRRSAALSYRWGTFNLAEQFQEPRPGFHGELGTNPVTGRLEPLFPEWKRRLRIGLVSLPAVGVFLGLVVMGMAGFYFFERLVSDWHRGSGSYFTAVLLYVPSIAHIVYTNVLGNVYRNVALRLTEA</sequence>
<keyword evidence="4 6" id="KW-1133">Transmembrane helix</keyword>
<dbReference type="GO" id="GO:0016020">
    <property type="term" value="C:membrane"/>
    <property type="evidence" value="ECO:0007669"/>
    <property type="project" value="UniProtKB-SubCell"/>
</dbReference>
<organism evidence="8 9">
    <name type="scientific">Cirrhinus mrigala</name>
    <name type="common">Mrigala</name>
    <dbReference type="NCBI Taxonomy" id="683832"/>
    <lineage>
        <taxon>Eukaryota</taxon>
        <taxon>Metazoa</taxon>
        <taxon>Chordata</taxon>
        <taxon>Craniata</taxon>
        <taxon>Vertebrata</taxon>
        <taxon>Euteleostomi</taxon>
        <taxon>Actinopterygii</taxon>
        <taxon>Neopterygii</taxon>
        <taxon>Teleostei</taxon>
        <taxon>Ostariophysi</taxon>
        <taxon>Cypriniformes</taxon>
        <taxon>Cyprinidae</taxon>
        <taxon>Labeoninae</taxon>
        <taxon>Labeonini</taxon>
        <taxon>Cirrhinus</taxon>
    </lineage>
</organism>
<dbReference type="Proteomes" id="UP001529510">
    <property type="component" value="Unassembled WGS sequence"/>
</dbReference>
<evidence type="ECO:0000259" key="7">
    <source>
        <dbReference type="Pfam" id="PF04547"/>
    </source>
</evidence>
<evidence type="ECO:0000256" key="1">
    <source>
        <dbReference type="ARBA" id="ARBA00004141"/>
    </source>
</evidence>
<keyword evidence="3 6" id="KW-0812">Transmembrane</keyword>
<evidence type="ECO:0000256" key="3">
    <source>
        <dbReference type="ARBA" id="ARBA00022692"/>
    </source>
</evidence>
<evidence type="ECO:0000256" key="6">
    <source>
        <dbReference type="RuleBase" id="RU280814"/>
    </source>
</evidence>
<evidence type="ECO:0000256" key="2">
    <source>
        <dbReference type="ARBA" id="ARBA00009671"/>
    </source>
</evidence>
<feature type="transmembrane region" description="Helical" evidence="6">
    <location>
        <begin position="138"/>
        <end position="163"/>
    </location>
</feature>
<comment type="caution">
    <text evidence="6">Lacks conserved residue(s) required for the propagation of feature annotation.</text>
</comment>
<dbReference type="PANTHER" id="PTHR12308">
    <property type="entry name" value="ANOCTAMIN"/>
    <property type="match status" value="1"/>
</dbReference>
<gene>
    <name evidence="8" type="ORF">M9458_049989</name>
</gene>
<evidence type="ECO:0000313" key="9">
    <source>
        <dbReference type="Proteomes" id="UP001529510"/>
    </source>
</evidence>
<reference evidence="8 9" key="1">
    <citation type="submission" date="2024-05" db="EMBL/GenBank/DDBJ databases">
        <title>Genome sequencing and assembly of Indian major carp, Cirrhinus mrigala (Hamilton, 1822).</title>
        <authorList>
            <person name="Mohindra V."/>
            <person name="Chowdhury L.M."/>
            <person name="Lal K."/>
            <person name="Jena J.K."/>
        </authorList>
    </citation>
    <scope>NUCLEOTIDE SEQUENCE [LARGE SCALE GENOMIC DNA]</scope>
    <source>
        <strain evidence="8">CM1030</strain>
        <tissue evidence="8">Blood</tissue>
    </source>
</reference>
<evidence type="ECO:0000256" key="5">
    <source>
        <dbReference type="ARBA" id="ARBA00023136"/>
    </source>
</evidence>
<feature type="transmembrane region" description="Helical" evidence="6">
    <location>
        <begin position="175"/>
        <end position="197"/>
    </location>
</feature>
<feature type="domain" description="Anoctamin transmembrane" evidence="7">
    <location>
        <begin position="2"/>
        <end position="210"/>
    </location>
</feature>
<comment type="caution">
    <text evidence="8">The sequence shown here is derived from an EMBL/GenBank/DDBJ whole genome shotgun (WGS) entry which is preliminary data.</text>
</comment>
<dbReference type="Pfam" id="PF04547">
    <property type="entry name" value="Anoctamin"/>
    <property type="match status" value="1"/>
</dbReference>